<dbReference type="Gene3D" id="2.30.40.10">
    <property type="entry name" value="Urease, subunit C, domain 1"/>
    <property type="match status" value="1"/>
</dbReference>
<dbReference type="Proteomes" id="UP001494902">
    <property type="component" value="Unassembled WGS sequence"/>
</dbReference>
<dbReference type="EMBL" id="JBEDNQ010000001">
    <property type="protein sequence ID" value="MEQ3549002.1"/>
    <property type="molecule type" value="Genomic_DNA"/>
</dbReference>
<dbReference type="InterPro" id="IPR011059">
    <property type="entry name" value="Metal-dep_hydrolase_composite"/>
</dbReference>
<dbReference type="InterPro" id="IPR013108">
    <property type="entry name" value="Amidohydro_3"/>
</dbReference>
<evidence type="ECO:0000313" key="2">
    <source>
        <dbReference type="EMBL" id="MEQ3549002.1"/>
    </source>
</evidence>
<evidence type="ECO:0000313" key="3">
    <source>
        <dbReference type="Proteomes" id="UP001494902"/>
    </source>
</evidence>
<evidence type="ECO:0000259" key="1">
    <source>
        <dbReference type="Pfam" id="PF07969"/>
    </source>
</evidence>
<accession>A0ABV1K3H1</accession>
<dbReference type="InterPro" id="IPR032466">
    <property type="entry name" value="Metal_Hydrolase"/>
</dbReference>
<dbReference type="SUPFAM" id="SSF51556">
    <property type="entry name" value="Metallo-dependent hydrolases"/>
    <property type="match status" value="1"/>
</dbReference>
<comment type="caution">
    <text evidence="2">The sequence shown here is derived from an EMBL/GenBank/DDBJ whole genome shotgun (WGS) entry which is preliminary data.</text>
</comment>
<name>A0ABV1K3H1_9PSEU</name>
<organism evidence="2 3">
    <name type="scientific">Pseudonocardia nematodicida</name>
    <dbReference type="NCBI Taxonomy" id="1206997"/>
    <lineage>
        <taxon>Bacteria</taxon>
        <taxon>Bacillati</taxon>
        <taxon>Actinomycetota</taxon>
        <taxon>Actinomycetes</taxon>
        <taxon>Pseudonocardiales</taxon>
        <taxon>Pseudonocardiaceae</taxon>
        <taxon>Pseudonocardia</taxon>
    </lineage>
</organism>
<dbReference type="SUPFAM" id="SSF51338">
    <property type="entry name" value="Composite domain of metallo-dependent hydrolases"/>
    <property type="match status" value="1"/>
</dbReference>
<proteinExistence type="predicted"/>
<dbReference type="PANTHER" id="PTHR22642">
    <property type="entry name" value="IMIDAZOLONEPROPIONASE"/>
    <property type="match status" value="1"/>
</dbReference>
<gene>
    <name evidence="2" type="ORF">WIS52_00850</name>
</gene>
<feature type="domain" description="Amidohydrolase 3" evidence="1">
    <location>
        <begin position="53"/>
        <end position="526"/>
    </location>
</feature>
<dbReference type="Pfam" id="PF07969">
    <property type="entry name" value="Amidohydro_3"/>
    <property type="match status" value="1"/>
</dbReference>
<reference evidence="2 3" key="1">
    <citation type="submission" date="2024-03" db="EMBL/GenBank/DDBJ databases">
        <title>Draft genome sequence of Pseudonocardia nematodicida JCM 31783.</title>
        <authorList>
            <person name="Butdee W."/>
            <person name="Duangmal K."/>
        </authorList>
    </citation>
    <scope>NUCLEOTIDE SEQUENCE [LARGE SCALE GENOMIC DNA]</scope>
    <source>
        <strain evidence="2 3">JCM 31783</strain>
    </source>
</reference>
<dbReference type="Gene3D" id="3.10.310.70">
    <property type="match status" value="1"/>
</dbReference>
<keyword evidence="3" id="KW-1185">Reference proteome</keyword>
<sequence length="530" mass="55018">MQSLLLTGDVITMDPARPRVRAVGIRGDRIVALGSVAEVRRELRGRVVEHDPGGWVLPGFVDSHVHVLWAGRAEERVGLDDATSIAEIGRRLAAHAARNPGDGWIEAEAGFDPGDLTDGRMPTAADLDAAVGDRPVILDRKGHDAIVNTAGLRAARVDASTPDPPGGRIDRAPDGRPTGLLVEHPAADLARSVIPEPDRARRVGWISAGTRRLRGHGFTSAMDPAVGPADLVAYADAARSGRLATRTVVMPLGDDHLDDATLQEAVRGAGVADAAPDRLRVGPTKLFLDGGGSLGTAWRSTPWPCTDGYTGNRTLSVEALRAHCAAAAAAGRGVGVHAVGDAAVDLVLDVLEEIDRRTPVAGLGFHLIHAYLEPGARAMRRTRRLGVAVSAHPALWWSAGATIAERLGPDVAARSNPLRSWIDAGVLVGGGSDGPGPPLAALHGMWQSRTREVRGLTGPVGPDEAVTAEEALALFTTRAAAVAGLDGPGRLRVGGPADVAVTDVDPLGPAGPLRDGRVLATVVAGELHTP</sequence>
<protein>
    <submittedName>
        <fullName evidence="2">Amidohydrolase family protein</fullName>
    </submittedName>
</protein>
<dbReference type="PANTHER" id="PTHR22642:SF2">
    <property type="entry name" value="PROTEIN LONG AFTER FAR-RED 3"/>
    <property type="match status" value="1"/>
</dbReference>
<dbReference type="Gene3D" id="3.20.20.140">
    <property type="entry name" value="Metal-dependent hydrolases"/>
    <property type="match status" value="1"/>
</dbReference>
<dbReference type="RefSeq" id="WP_349296094.1">
    <property type="nucleotide sequence ID" value="NZ_JBEDNQ010000001.1"/>
</dbReference>